<gene>
    <name evidence="4" type="ORF">A3Q56_02331</name>
</gene>
<organism evidence="4 5">
    <name type="scientific">Intoshia linei</name>
    <dbReference type="NCBI Taxonomy" id="1819745"/>
    <lineage>
        <taxon>Eukaryota</taxon>
        <taxon>Metazoa</taxon>
        <taxon>Spiralia</taxon>
        <taxon>Lophotrochozoa</taxon>
        <taxon>Mesozoa</taxon>
        <taxon>Orthonectida</taxon>
        <taxon>Rhopaluridae</taxon>
        <taxon>Intoshia</taxon>
    </lineage>
</organism>
<feature type="compositionally biased region" description="Low complexity" evidence="1">
    <location>
        <begin position="312"/>
        <end position="337"/>
    </location>
</feature>
<dbReference type="Proteomes" id="UP000078046">
    <property type="component" value="Unassembled WGS sequence"/>
</dbReference>
<dbReference type="PANTHER" id="PTHR12730">
    <property type="entry name" value="HSDA/SDA1-RELATED"/>
    <property type="match status" value="1"/>
</dbReference>
<sequence length="865" mass="100551">MPHIINLLQSDSKINTGLISSNIVTTVKNLSRKSKSNLILKSMKKQIITGLESSSVYISYGCLKIVVKLIYSNIWRDEETVNVIATLVFNKHNKVNRKALSVMSNEHIDDDSSDEDEATVAREKYKQISMANKISKTTNKRKRKLQTAVKHMKNAKKPKNVQPNDKTLVRLIYDTDKYSSRLFKKLEFGKEHFPVKMVIMKLISRMIDEFKIIMPNFITFLYRYIHPRQKDVTKILLYLALSMHTNVPNETVLASMRVVSNAFINDRNSDDAVTVGINTIREISIRCINAIDKELLMDLIEYRKMKNRNIKSAASDSQSDSENESNVNSNIESASETTESENELDLNKIEKMIKRKKQTKIEKLNTVNEGRADREKFGKKKTKFKVATSNKEKRKTKNFMMLRQKFIKNSRKKTYVQRLFVYNLIFSYLDETRLNLISDGKIQNFKQPIYLSHNDYSFVLLPLNTSILARFFNLYNVNIVKDAKTLNEHENLNFIKKKMKFSIYCNEITFHNSTFSFELVGIIKLNFIKLCQTVSVEPVQKNYTYFIITGVLCSFVFIFVCSVGICYFIIFRKSKIINVNNIIERVPFKTEDAKKIWKPSRFTRFNQLVHSTEEDYTDRFSQLEFFENEVHLESILIQGTFAQFFVGTIHFNKDYSKSVLIKTYQEAVCDEQVKRTFLTQANLLLGLSHSNICSVIGIQNQIGIPLLIYPYMNAGNLKLFLQDCNSKIENNFSPQHISYLCIKLFKAVQYIHRQRLLHSDIGTRNCFISTDFDFKLCDKSLSQDIFPEDYAFLNDDYIAAKWAAPELLSCAKFSMASDVWASAVTIWEIYTLAEEPYKTIQVDQLQSHLKLGNRLRRPRMCPIKM</sequence>
<dbReference type="EMBL" id="LWCA01000215">
    <property type="protein sequence ID" value="OAF69889.1"/>
    <property type="molecule type" value="Genomic_DNA"/>
</dbReference>
<keyword evidence="2" id="KW-0472">Membrane</keyword>
<dbReference type="Pfam" id="PF07714">
    <property type="entry name" value="PK_Tyr_Ser-Thr"/>
    <property type="match status" value="1"/>
</dbReference>
<dbReference type="GO" id="GO:0004672">
    <property type="term" value="F:protein kinase activity"/>
    <property type="evidence" value="ECO:0007669"/>
    <property type="project" value="InterPro"/>
</dbReference>
<dbReference type="AlphaFoldDB" id="A0A177B6H7"/>
<dbReference type="GO" id="GO:0005524">
    <property type="term" value="F:ATP binding"/>
    <property type="evidence" value="ECO:0007669"/>
    <property type="project" value="InterPro"/>
</dbReference>
<keyword evidence="2" id="KW-1133">Transmembrane helix</keyword>
<dbReference type="PANTHER" id="PTHR12730:SF0">
    <property type="entry name" value="PROTEIN SDA1 HOMOLOG"/>
    <property type="match status" value="1"/>
</dbReference>
<dbReference type="SUPFAM" id="SSF56112">
    <property type="entry name" value="Protein kinase-like (PK-like)"/>
    <property type="match status" value="1"/>
</dbReference>
<evidence type="ECO:0000313" key="5">
    <source>
        <dbReference type="Proteomes" id="UP000078046"/>
    </source>
</evidence>
<evidence type="ECO:0000313" key="4">
    <source>
        <dbReference type="EMBL" id="OAF69889.1"/>
    </source>
</evidence>
<dbReference type="PROSITE" id="PS50011">
    <property type="entry name" value="PROTEIN_KINASE_DOM"/>
    <property type="match status" value="1"/>
</dbReference>
<evidence type="ECO:0000259" key="3">
    <source>
        <dbReference type="PROSITE" id="PS50011"/>
    </source>
</evidence>
<dbReference type="InterPro" id="IPR012977">
    <property type="entry name" value="SDA1_N"/>
</dbReference>
<accession>A0A177B6H7</accession>
<keyword evidence="5" id="KW-1185">Reference proteome</keyword>
<protein>
    <recommendedName>
        <fullName evidence="3">Protein kinase domain-containing protein</fullName>
    </recommendedName>
</protein>
<feature type="domain" description="Protein kinase" evidence="3">
    <location>
        <begin position="630"/>
        <end position="865"/>
    </location>
</feature>
<dbReference type="InterPro" id="IPR001245">
    <property type="entry name" value="Ser-Thr/Tyr_kinase_cat_dom"/>
</dbReference>
<dbReference type="InterPro" id="IPR011009">
    <property type="entry name" value="Kinase-like_dom_sf"/>
</dbReference>
<dbReference type="GO" id="GO:0005730">
    <property type="term" value="C:nucleolus"/>
    <property type="evidence" value="ECO:0007669"/>
    <property type="project" value="TreeGrafter"/>
</dbReference>
<evidence type="ECO:0000256" key="1">
    <source>
        <dbReference type="SAM" id="MobiDB-lite"/>
    </source>
</evidence>
<feature type="transmembrane region" description="Helical" evidence="2">
    <location>
        <begin position="543"/>
        <end position="570"/>
    </location>
</feature>
<keyword evidence="2" id="KW-0812">Transmembrane</keyword>
<dbReference type="GO" id="GO:0000055">
    <property type="term" value="P:ribosomal large subunit export from nucleus"/>
    <property type="evidence" value="ECO:0007669"/>
    <property type="project" value="InterPro"/>
</dbReference>
<name>A0A177B6H7_9BILA</name>
<comment type="caution">
    <text evidence="4">The sequence shown here is derived from an EMBL/GenBank/DDBJ whole genome shotgun (WGS) entry which is preliminary data.</text>
</comment>
<proteinExistence type="predicted"/>
<dbReference type="OrthoDB" id="2196187at2759"/>
<evidence type="ECO:0000256" key="2">
    <source>
        <dbReference type="SAM" id="Phobius"/>
    </source>
</evidence>
<dbReference type="GO" id="GO:0042273">
    <property type="term" value="P:ribosomal large subunit biogenesis"/>
    <property type="evidence" value="ECO:0007669"/>
    <property type="project" value="InterPro"/>
</dbReference>
<dbReference type="Gene3D" id="1.10.510.10">
    <property type="entry name" value="Transferase(Phosphotransferase) domain 1"/>
    <property type="match status" value="1"/>
</dbReference>
<dbReference type="InterPro" id="IPR027312">
    <property type="entry name" value="Sda1"/>
</dbReference>
<dbReference type="PRINTS" id="PR00109">
    <property type="entry name" value="TYRKINASE"/>
</dbReference>
<reference evidence="4 5" key="1">
    <citation type="submission" date="2016-04" db="EMBL/GenBank/DDBJ databases">
        <title>The genome of Intoshia linei affirms orthonectids as highly simplified spiralians.</title>
        <authorList>
            <person name="Mikhailov K.V."/>
            <person name="Slusarev G.S."/>
            <person name="Nikitin M.A."/>
            <person name="Logacheva M.D."/>
            <person name="Penin A."/>
            <person name="Aleoshin V."/>
            <person name="Panchin Y.V."/>
        </authorList>
    </citation>
    <scope>NUCLEOTIDE SEQUENCE [LARGE SCALE GENOMIC DNA]</scope>
    <source>
        <strain evidence="4">Intl2013</strain>
        <tissue evidence="4">Whole animal</tissue>
    </source>
</reference>
<feature type="region of interest" description="Disordered" evidence="1">
    <location>
        <begin position="311"/>
        <end position="345"/>
    </location>
</feature>
<dbReference type="InterPro" id="IPR000719">
    <property type="entry name" value="Prot_kinase_dom"/>
</dbReference>
<dbReference type="Pfam" id="PF08158">
    <property type="entry name" value="SDA1_HEAT"/>
    <property type="match status" value="1"/>
</dbReference>